<comment type="similarity">
    <text evidence="1">Belongs to the VapB family.</text>
</comment>
<dbReference type="AlphaFoldDB" id="A0AAQ1KGC1"/>
<evidence type="ECO:0000256" key="1">
    <source>
        <dbReference type="ARBA" id="ARBA00007924"/>
    </source>
</evidence>
<proteinExistence type="inferred from homology"/>
<reference evidence="4 5" key="1">
    <citation type="submission" date="2016-10" db="EMBL/GenBank/DDBJ databases">
        <authorList>
            <person name="Varghese N."/>
            <person name="Submissions S."/>
        </authorList>
    </citation>
    <scope>NUCLEOTIDE SEQUENCE [LARGE SCALE GENOMIC DNA]</scope>
    <source>
        <strain evidence="4 5">LMG 18378</strain>
    </source>
</reference>
<dbReference type="GO" id="GO:0003677">
    <property type="term" value="F:DNA binding"/>
    <property type="evidence" value="ECO:0007669"/>
    <property type="project" value="UniProtKB-UniRule"/>
</dbReference>
<accession>A0AAQ1KGC1</accession>
<dbReference type="RefSeq" id="WP_074981184.1">
    <property type="nucleotide sequence ID" value="NZ_FOLS01000017.1"/>
</dbReference>
<organism evidence="4 5">
    <name type="scientific">Pseudomonas citronellolis</name>
    <dbReference type="NCBI Taxonomy" id="53408"/>
    <lineage>
        <taxon>Bacteria</taxon>
        <taxon>Pseudomonadati</taxon>
        <taxon>Pseudomonadota</taxon>
        <taxon>Gammaproteobacteria</taxon>
        <taxon>Pseudomonadales</taxon>
        <taxon>Pseudomonadaceae</taxon>
        <taxon>Pseudomonas</taxon>
    </lineage>
</organism>
<dbReference type="Gene3D" id="2.10.260.10">
    <property type="match status" value="1"/>
</dbReference>
<dbReference type="PANTHER" id="PTHR37550:SF3">
    <property type="entry name" value="ANTITOXIN VAPB1"/>
    <property type="match status" value="1"/>
</dbReference>
<evidence type="ECO:0000259" key="3">
    <source>
        <dbReference type="PROSITE" id="PS51740"/>
    </source>
</evidence>
<evidence type="ECO:0000256" key="2">
    <source>
        <dbReference type="PROSITE-ProRule" id="PRU01076"/>
    </source>
</evidence>
<gene>
    <name evidence="4" type="ORF">SAMN05216577_1172</name>
</gene>
<sequence length="86" mass="9846">MSSPTLPSRVFMNGNSQAVRIPQEFRLNASRVEIRRQANGDLVIHPLPEDRGEALLQALSDFDNEFIEALEEGQREQPPMQEREEL</sequence>
<dbReference type="EMBL" id="FOLS01000017">
    <property type="protein sequence ID" value="SFD11372.1"/>
    <property type="molecule type" value="Genomic_DNA"/>
</dbReference>
<dbReference type="Pfam" id="PF04014">
    <property type="entry name" value="MazE_antitoxin"/>
    <property type="match status" value="1"/>
</dbReference>
<protein>
    <submittedName>
        <fullName evidence="4">Antitoxin VapB</fullName>
    </submittedName>
</protein>
<dbReference type="Proteomes" id="UP000183385">
    <property type="component" value="Unassembled WGS sequence"/>
</dbReference>
<dbReference type="PROSITE" id="PS51740">
    <property type="entry name" value="SPOVT_ABRB"/>
    <property type="match status" value="1"/>
</dbReference>
<evidence type="ECO:0000313" key="5">
    <source>
        <dbReference type="Proteomes" id="UP000183385"/>
    </source>
</evidence>
<name>A0AAQ1KGC1_9PSED</name>
<dbReference type="InterPro" id="IPR007159">
    <property type="entry name" value="SpoVT-AbrB_dom"/>
</dbReference>
<comment type="caution">
    <text evidence="4">The sequence shown here is derived from an EMBL/GenBank/DDBJ whole genome shotgun (WGS) entry which is preliminary data.</text>
</comment>
<evidence type="ECO:0000313" key="4">
    <source>
        <dbReference type="EMBL" id="SFD11372.1"/>
    </source>
</evidence>
<dbReference type="InterPro" id="IPR037914">
    <property type="entry name" value="SpoVT-AbrB_sf"/>
</dbReference>
<dbReference type="PANTHER" id="PTHR37550">
    <property type="entry name" value="ANTITOXIN VAPB1"/>
    <property type="match status" value="1"/>
</dbReference>
<dbReference type="InterPro" id="IPR051734">
    <property type="entry name" value="VapB_TA_antitoxins"/>
</dbReference>
<keyword evidence="2" id="KW-0238">DNA-binding</keyword>
<keyword evidence="5" id="KW-1185">Reference proteome</keyword>
<feature type="domain" description="SpoVT-AbrB" evidence="3">
    <location>
        <begin position="8"/>
        <end position="49"/>
    </location>
</feature>
<dbReference type="SUPFAM" id="SSF89447">
    <property type="entry name" value="AbrB/MazE/MraZ-like"/>
    <property type="match status" value="1"/>
</dbReference>